<sequence length="68" mass="7658">MNWKLSLLIVLMLLFSVTQNPTLARVTYPSHTTREGIGDIRIKKGMKIGFRGSFSRSAHHGNDPPKHV</sequence>
<gene>
    <name evidence="2" type="ORF">ERUC_LOCUS17494</name>
</gene>
<feature type="signal peptide" evidence="1">
    <location>
        <begin position="1"/>
        <end position="24"/>
    </location>
</feature>
<evidence type="ECO:0000313" key="2">
    <source>
        <dbReference type="EMBL" id="CAH8348907.1"/>
    </source>
</evidence>
<dbReference type="EMBL" id="CAKOAT010161821">
    <property type="protein sequence ID" value="CAH8348907.1"/>
    <property type="molecule type" value="Genomic_DNA"/>
</dbReference>
<organism evidence="2 3">
    <name type="scientific">Eruca vesicaria subsp. sativa</name>
    <name type="common">Garden rocket</name>
    <name type="synonym">Eruca sativa</name>
    <dbReference type="NCBI Taxonomy" id="29727"/>
    <lineage>
        <taxon>Eukaryota</taxon>
        <taxon>Viridiplantae</taxon>
        <taxon>Streptophyta</taxon>
        <taxon>Embryophyta</taxon>
        <taxon>Tracheophyta</taxon>
        <taxon>Spermatophyta</taxon>
        <taxon>Magnoliopsida</taxon>
        <taxon>eudicotyledons</taxon>
        <taxon>Gunneridae</taxon>
        <taxon>Pentapetalae</taxon>
        <taxon>rosids</taxon>
        <taxon>malvids</taxon>
        <taxon>Brassicales</taxon>
        <taxon>Brassicaceae</taxon>
        <taxon>Brassiceae</taxon>
        <taxon>Eruca</taxon>
    </lineage>
</organism>
<evidence type="ECO:0000256" key="1">
    <source>
        <dbReference type="SAM" id="SignalP"/>
    </source>
</evidence>
<dbReference type="AlphaFoldDB" id="A0ABC8K6J4"/>
<evidence type="ECO:0000313" key="3">
    <source>
        <dbReference type="Proteomes" id="UP001642260"/>
    </source>
</evidence>
<keyword evidence="1" id="KW-0732">Signal</keyword>
<name>A0ABC8K6J4_ERUVS</name>
<comment type="caution">
    <text evidence="2">The sequence shown here is derived from an EMBL/GenBank/DDBJ whole genome shotgun (WGS) entry which is preliminary data.</text>
</comment>
<proteinExistence type="predicted"/>
<evidence type="ECO:0008006" key="4">
    <source>
        <dbReference type="Google" id="ProtNLM"/>
    </source>
</evidence>
<feature type="chain" id="PRO_5044777644" description="Transmembrane protein" evidence="1">
    <location>
        <begin position="25"/>
        <end position="68"/>
    </location>
</feature>
<accession>A0ABC8K6J4</accession>
<dbReference type="Proteomes" id="UP001642260">
    <property type="component" value="Unassembled WGS sequence"/>
</dbReference>
<keyword evidence="3" id="KW-1185">Reference proteome</keyword>
<reference evidence="2 3" key="1">
    <citation type="submission" date="2022-03" db="EMBL/GenBank/DDBJ databases">
        <authorList>
            <person name="Macdonald S."/>
            <person name="Ahmed S."/>
            <person name="Newling K."/>
        </authorList>
    </citation>
    <scope>NUCLEOTIDE SEQUENCE [LARGE SCALE GENOMIC DNA]</scope>
</reference>
<protein>
    <recommendedName>
        <fullName evidence="4">Transmembrane protein</fullName>
    </recommendedName>
</protein>